<dbReference type="EMBL" id="JBHTHX010000745">
    <property type="protein sequence ID" value="MFD0886890.1"/>
    <property type="molecule type" value="Genomic_DNA"/>
</dbReference>
<protein>
    <submittedName>
        <fullName evidence="1">Uncharacterized protein</fullName>
    </submittedName>
</protein>
<comment type="caution">
    <text evidence="1">The sequence shown here is derived from an EMBL/GenBank/DDBJ whole genome shotgun (WGS) entry which is preliminary data.</text>
</comment>
<organism evidence="1 2">
    <name type="scientific">Streptosporangium algeriense</name>
    <dbReference type="NCBI Taxonomy" id="1682748"/>
    <lineage>
        <taxon>Bacteria</taxon>
        <taxon>Bacillati</taxon>
        <taxon>Actinomycetota</taxon>
        <taxon>Actinomycetes</taxon>
        <taxon>Streptosporangiales</taxon>
        <taxon>Streptosporangiaceae</taxon>
        <taxon>Streptosporangium</taxon>
    </lineage>
</organism>
<feature type="non-terminal residue" evidence="1">
    <location>
        <position position="101"/>
    </location>
</feature>
<keyword evidence="2" id="KW-1185">Reference proteome</keyword>
<dbReference type="Proteomes" id="UP001597024">
    <property type="component" value="Unassembled WGS sequence"/>
</dbReference>
<evidence type="ECO:0000313" key="1">
    <source>
        <dbReference type="EMBL" id="MFD0886890.1"/>
    </source>
</evidence>
<sequence>MPISPYTLLTGAPSDPGAAVLEGVPPLGEVGLLAVPFSADHAPEVGLPLPVEALLAHYEAKGEAGEVVEVPVANGDGVYQIGAGNNKVVIQYINDLGGGPS</sequence>
<evidence type="ECO:0000313" key="2">
    <source>
        <dbReference type="Proteomes" id="UP001597024"/>
    </source>
</evidence>
<name>A0ABW3DSR9_9ACTN</name>
<reference evidence="2" key="1">
    <citation type="journal article" date="2019" name="Int. J. Syst. Evol. Microbiol.">
        <title>The Global Catalogue of Microorganisms (GCM) 10K type strain sequencing project: providing services to taxonomists for standard genome sequencing and annotation.</title>
        <authorList>
            <consortium name="The Broad Institute Genomics Platform"/>
            <consortium name="The Broad Institute Genome Sequencing Center for Infectious Disease"/>
            <person name="Wu L."/>
            <person name="Ma J."/>
        </authorList>
    </citation>
    <scope>NUCLEOTIDE SEQUENCE [LARGE SCALE GENOMIC DNA]</scope>
    <source>
        <strain evidence="2">CCUG 62974</strain>
    </source>
</reference>
<gene>
    <name evidence="1" type="ORF">ACFQ08_20275</name>
</gene>
<proteinExistence type="predicted"/>
<accession>A0ABW3DSR9</accession>